<dbReference type="STRING" id="47855.GA0070606_0437"/>
<gene>
    <name evidence="3" type="ORF">GA0070606_0437</name>
</gene>
<keyword evidence="4" id="KW-1185">Reference proteome</keyword>
<dbReference type="Proteomes" id="UP000199001">
    <property type="component" value="Unassembled WGS sequence"/>
</dbReference>
<organism evidence="3 4">
    <name type="scientific">Micromonospora citrea</name>
    <dbReference type="NCBI Taxonomy" id="47855"/>
    <lineage>
        <taxon>Bacteria</taxon>
        <taxon>Bacillati</taxon>
        <taxon>Actinomycetota</taxon>
        <taxon>Actinomycetes</taxon>
        <taxon>Micromonosporales</taxon>
        <taxon>Micromonosporaceae</taxon>
        <taxon>Micromonospora</taxon>
    </lineage>
</organism>
<keyword evidence="2" id="KW-0812">Transmembrane</keyword>
<dbReference type="AlphaFoldDB" id="A0A1C6TSI6"/>
<evidence type="ECO:0000313" key="3">
    <source>
        <dbReference type="EMBL" id="SCL44762.1"/>
    </source>
</evidence>
<reference evidence="4" key="1">
    <citation type="submission" date="2016-06" db="EMBL/GenBank/DDBJ databases">
        <authorList>
            <person name="Varghese N."/>
            <person name="Submissions Spin"/>
        </authorList>
    </citation>
    <scope>NUCLEOTIDE SEQUENCE [LARGE SCALE GENOMIC DNA]</scope>
    <source>
        <strain evidence="4">DSM 43903</strain>
    </source>
</reference>
<evidence type="ECO:0000256" key="2">
    <source>
        <dbReference type="SAM" id="Phobius"/>
    </source>
</evidence>
<feature type="region of interest" description="Disordered" evidence="1">
    <location>
        <begin position="295"/>
        <end position="325"/>
    </location>
</feature>
<feature type="transmembrane region" description="Helical" evidence="2">
    <location>
        <begin position="45"/>
        <end position="65"/>
    </location>
</feature>
<feature type="compositionally biased region" description="Polar residues" evidence="1">
    <location>
        <begin position="395"/>
        <end position="405"/>
    </location>
</feature>
<keyword evidence="2" id="KW-1133">Transmembrane helix</keyword>
<dbReference type="OrthoDB" id="3985792at2"/>
<name>A0A1C6TSI6_9ACTN</name>
<feature type="region of interest" description="Disordered" evidence="1">
    <location>
        <begin position="369"/>
        <end position="417"/>
    </location>
</feature>
<protein>
    <submittedName>
        <fullName evidence="3">Uncharacterized protein</fullName>
    </submittedName>
</protein>
<accession>A0A1C6TSI6</accession>
<sequence>MHGQEGRDAEAVRVLLSEIAPPSSRVTVAGLLAEGRRARRRRRSAAAVTGVLVLSFAAVGGVSAFDRSSDDGGGQVLSSGAAGTADPSTPCTVTELELPAKATTGEVNAGSPSGRFLAGFSSVGNALATPVRWDGTRAEPIKVNGPAEAKDVNDSGVTVGSGQGANGRSVAWAFVDGTVITLPIPKGYTGAEANAINAHGDVAGVLFAGDRMAAAVWRGTSANARVDILPAASGATAFGISDSGVVVGSLDDGKDSFAHLWNAQGQGSRLTAPAGFGGSGLLGVRGEWAYGVLSRPDERSGSVPSSTTQRAGDATSPSPELPTAVNPNVSVVWDLRNGQASIVSDGAVKAVNPGGETVVNHEDRTASLRSPDGALRKLPSLPDQDNAHATALSDAGTQAAGTSGQKPVRWQCMKGGK</sequence>
<dbReference type="RefSeq" id="WP_141721528.1">
    <property type="nucleotide sequence ID" value="NZ_FMHZ01000002.1"/>
</dbReference>
<evidence type="ECO:0000256" key="1">
    <source>
        <dbReference type="SAM" id="MobiDB-lite"/>
    </source>
</evidence>
<evidence type="ECO:0000313" key="4">
    <source>
        <dbReference type="Proteomes" id="UP000199001"/>
    </source>
</evidence>
<dbReference type="EMBL" id="FMHZ01000002">
    <property type="protein sequence ID" value="SCL44762.1"/>
    <property type="molecule type" value="Genomic_DNA"/>
</dbReference>
<feature type="region of interest" description="Disordered" evidence="1">
    <location>
        <begin position="68"/>
        <end position="91"/>
    </location>
</feature>
<feature type="compositionally biased region" description="Polar residues" evidence="1">
    <location>
        <begin position="302"/>
        <end position="318"/>
    </location>
</feature>
<proteinExistence type="predicted"/>
<keyword evidence="2" id="KW-0472">Membrane</keyword>